<evidence type="ECO:0000313" key="3">
    <source>
        <dbReference type="Proteomes" id="UP001597097"/>
    </source>
</evidence>
<sequence length="54" mass="6018">MAPILTVGAPPDHPPSVVCSIEMAHRSAHETSRRHAEERVLDVVERQSHGTERH</sequence>
<dbReference type="EMBL" id="JBHUCM010000030">
    <property type="protein sequence ID" value="MFD1541776.1"/>
    <property type="molecule type" value="Genomic_DNA"/>
</dbReference>
<organism evidence="2 3">
    <name type="scientific">Nonomuraea guangzhouensis</name>
    <dbReference type="NCBI Taxonomy" id="1291555"/>
    <lineage>
        <taxon>Bacteria</taxon>
        <taxon>Bacillati</taxon>
        <taxon>Actinomycetota</taxon>
        <taxon>Actinomycetes</taxon>
        <taxon>Streptosporangiales</taxon>
        <taxon>Streptosporangiaceae</taxon>
        <taxon>Nonomuraea</taxon>
    </lineage>
</organism>
<protein>
    <submittedName>
        <fullName evidence="2">Uncharacterized protein</fullName>
    </submittedName>
</protein>
<gene>
    <name evidence="2" type="ORF">ACFSJ0_32320</name>
</gene>
<comment type="caution">
    <text evidence="2">The sequence shown here is derived from an EMBL/GenBank/DDBJ whole genome shotgun (WGS) entry which is preliminary data.</text>
</comment>
<dbReference type="RefSeq" id="WP_219537319.1">
    <property type="nucleotide sequence ID" value="NZ_JAHKRM010000036.1"/>
</dbReference>
<proteinExistence type="predicted"/>
<name>A0ABW4GGC0_9ACTN</name>
<reference evidence="3" key="1">
    <citation type="journal article" date="2019" name="Int. J. Syst. Evol. Microbiol.">
        <title>The Global Catalogue of Microorganisms (GCM) 10K type strain sequencing project: providing services to taxonomists for standard genome sequencing and annotation.</title>
        <authorList>
            <consortium name="The Broad Institute Genomics Platform"/>
            <consortium name="The Broad Institute Genome Sequencing Center for Infectious Disease"/>
            <person name="Wu L."/>
            <person name="Ma J."/>
        </authorList>
    </citation>
    <scope>NUCLEOTIDE SEQUENCE [LARGE SCALE GENOMIC DNA]</scope>
    <source>
        <strain evidence="3">CGMCC 1.15399</strain>
    </source>
</reference>
<evidence type="ECO:0000256" key="1">
    <source>
        <dbReference type="SAM" id="MobiDB-lite"/>
    </source>
</evidence>
<keyword evidence="3" id="KW-1185">Reference proteome</keyword>
<accession>A0ABW4GGC0</accession>
<feature type="region of interest" description="Disordered" evidence="1">
    <location>
        <begin position="28"/>
        <end position="54"/>
    </location>
</feature>
<dbReference type="Proteomes" id="UP001597097">
    <property type="component" value="Unassembled WGS sequence"/>
</dbReference>
<evidence type="ECO:0000313" key="2">
    <source>
        <dbReference type="EMBL" id="MFD1541776.1"/>
    </source>
</evidence>